<dbReference type="GO" id="GO:0006897">
    <property type="term" value="P:endocytosis"/>
    <property type="evidence" value="ECO:0007669"/>
    <property type="project" value="TreeGrafter"/>
</dbReference>
<evidence type="ECO:0000256" key="3">
    <source>
        <dbReference type="SAM" id="MobiDB-lite"/>
    </source>
</evidence>
<dbReference type="PROSITE" id="PS51388">
    <property type="entry name" value="GED"/>
    <property type="match status" value="1"/>
</dbReference>
<dbReference type="GO" id="GO:0005525">
    <property type="term" value="F:GTP binding"/>
    <property type="evidence" value="ECO:0007669"/>
    <property type="project" value="InterPro"/>
</dbReference>
<dbReference type="InterPro" id="IPR000375">
    <property type="entry name" value="Dynamin_stalk"/>
</dbReference>
<name>A0A9W9Q953_PENBR</name>
<dbReference type="InterPro" id="IPR001401">
    <property type="entry name" value="Dynamin_GTPase"/>
</dbReference>
<dbReference type="GO" id="GO:0016020">
    <property type="term" value="C:membrane"/>
    <property type="evidence" value="ECO:0007669"/>
    <property type="project" value="TreeGrafter"/>
</dbReference>
<dbReference type="PANTHER" id="PTHR11566:SF215">
    <property type="entry name" value="DYNAMIN GTPASE"/>
    <property type="match status" value="1"/>
</dbReference>
<keyword evidence="1" id="KW-0547">Nucleotide-binding</keyword>
<dbReference type="GO" id="GO:0008017">
    <property type="term" value="F:microtubule binding"/>
    <property type="evidence" value="ECO:0007669"/>
    <property type="project" value="TreeGrafter"/>
</dbReference>
<dbReference type="InterPro" id="IPR022812">
    <property type="entry name" value="Dynamin"/>
</dbReference>
<evidence type="ECO:0000313" key="7">
    <source>
        <dbReference type="Proteomes" id="UP001147695"/>
    </source>
</evidence>
<evidence type="ECO:0000259" key="5">
    <source>
        <dbReference type="PROSITE" id="PS51718"/>
    </source>
</evidence>
<evidence type="ECO:0000259" key="4">
    <source>
        <dbReference type="PROSITE" id="PS51388"/>
    </source>
</evidence>
<dbReference type="GO" id="GO:0000266">
    <property type="term" value="P:mitochondrial fission"/>
    <property type="evidence" value="ECO:0007669"/>
    <property type="project" value="TreeGrafter"/>
</dbReference>
<evidence type="ECO:0000256" key="1">
    <source>
        <dbReference type="ARBA" id="ARBA00022741"/>
    </source>
</evidence>
<reference evidence="6" key="1">
    <citation type="submission" date="2022-12" db="EMBL/GenBank/DDBJ databases">
        <authorList>
            <person name="Petersen C."/>
        </authorList>
    </citation>
    <scope>NUCLEOTIDE SEQUENCE</scope>
    <source>
        <strain evidence="6">IBT 35673</strain>
    </source>
</reference>
<dbReference type="GO" id="GO:0005874">
    <property type="term" value="C:microtubule"/>
    <property type="evidence" value="ECO:0007669"/>
    <property type="project" value="TreeGrafter"/>
</dbReference>
<feature type="domain" description="GED" evidence="4">
    <location>
        <begin position="679"/>
        <end position="767"/>
    </location>
</feature>
<dbReference type="Proteomes" id="UP001147695">
    <property type="component" value="Unassembled WGS sequence"/>
</dbReference>
<evidence type="ECO:0000313" key="6">
    <source>
        <dbReference type="EMBL" id="KAJ5329326.1"/>
    </source>
</evidence>
<dbReference type="Gene3D" id="3.40.50.300">
    <property type="entry name" value="P-loop containing nucleotide triphosphate hydrolases"/>
    <property type="match status" value="1"/>
</dbReference>
<dbReference type="Pfam" id="PF00350">
    <property type="entry name" value="Dynamin_N"/>
    <property type="match status" value="1"/>
</dbReference>
<dbReference type="Pfam" id="PF01031">
    <property type="entry name" value="Dynamin_M"/>
    <property type="match status" value="1"/>
</dbReference>
<dbReference type="InterPro" id="IPR045063">
    <property type="entry name" value="Dynamin_N"/>
</dbReference>
<feature type="domain" description="Dynamin-type G" evidence="5">
    <location>
        <begin position="95"/>
        <end position="388"/>
    </location>
</feature>
<comment type="caution">
    <text evidence="6">The sequence shown here is derived from an EMBL/GenBank/DDBJ whole genome shotgun (WGS) entry which is preliminary data.</text>
</comment>
<keyword evidence="2" id="KW-0342">GTP-binding</keyword>
<evidence type="ECO:0000256" key="2">
    <source>
        <dbReference type="ARBA" id="ARBA00023134"/>
    </source>
</evidence>
<dbReference type="Gene3D" id="1.20.120.1240">
    <property type="entry name" value="Dynamin, middle domain"/>
    <property type="match status" value="1"/>
</dbReference>
<dbReference type="PROSITE" id="PS51718">
    <property type="entry name" value="G_DYNAMIN_2"/>
    <property type="match status" value="1"/>
</dbReference>
<dbReference type="GO" id="GO:0005739">
    <property type="term" value="C:mitochondrion"/>
    <property type="evidence" value="ECO:0007669"/>
    <property type="project" value="TreeGrafter"/>
</dbReference>
<dbReference type="SMART" id="SM00053">
    <property type="entry name" value="DYNc"/>
    <property type="match status" value="1"/>
</dbReference>
<dbReference type="PANTHER" id="PTHR11566">
    <property type="entry name" value="DYNAMIN"/>
    <property type="match status" value="1"/>
</dbReference>
<dbReference type="CDD" id="cd08771">
    <property type="entry name" value="DLP_1"/>
    <property type="match status" value="1"/>
</dbReference>
<dbReference type="GO" id="GO:0048312">
    <property type="term" value="P:intracellular distribution of mitochondria"/>
    <property type="evidence" value="ECO:0007669"/>
    <property type="project" value="TreeGrafter"/>
</dbReference>
<dbReference type="InterPro" id="IPR027417">
    <property type="entry name" value="P-loop_NTPase"/>
</dbReference>
<dbReference type="InterPro" id="IPR030381">
    <property type="entry name" value="G_DYNAMIN_dom"/>
</dbReference>
<feature type="region of interest" description="Disordered" evidence="3">
    <location>
        <begin position="477"/>
        <end position="498"/>
    </location>
</feature>
<dbReference type="AlphaFoldDB" id="A0A9W9Q953"/>
<organism evidence="6 7">
    <name type="scientific">Penicillium brevicompactum</name>
    <dbReference type="NCBI Taxonomy" id="5074"/>
    <lineage>
        <taxon>Eukaryota</taxon>
        <taxon>Fungi</taxon>
        <taxon>Dikarya</taxon>
        <taxon>Ascomycota</taxon>
        <taxon>Pezizomycotina</taxon>
        <taxon>Eurotiomycetes</taxon>
        <taxon>Eurotiomycetidae</taxon>
        <taxon>Eurotiales</taxon>
        <taxon>Aspergillaceae</taxon>
        <taxon>Penicillium</taxon>
    </lineage>
</organism>
<dbReference type="GO" id="GO:0003924">
    <property type="term" value="F:GTPase activity"/>
    <property type="evidence" value="ECO:0007669"/>
    <property type="project" value="InterPro"/>
</dbReference>
<reference evidence="6" key="2">
    <citation type="journal article" date="2023" name="IMA Fungus">
        <title>Comparative genomic study of the Penicillium genus elucidates a diverse pangenome and 15 lateral gene transfer events.</title>
        <authorList>
            <person name="Petersen C."/>
            <person name="Sorensen T."/>
            <person name="Nielsen M.R."/>
            <person name="Sondergaard T.E."/>
            <person name="Sorensen J.L."/>
            <person name="Fitzpatrick D.A."/>
            <person name="Frisvad J.C."/>
            <person name="Nielsen K.L."/>
        </authorList>
    </citation>
    <scope>NUCLEOTIDE SEQUENCE</scope>
    <source>
        <strain evidence="6">IBT 35673</strain>
    </source>
</reference>
<proteinExistence type="predicted"/>
<dbReference type="PRINTS" id="PR00195">
    <property type="entry name" value="DYNAMIN"/>
</dbReference>
<protein>
    <submittedName>
        <fullName evidence="6">Dynamin</fullName>
    </submittedName>
</protein>
<dbReference type="EMBL" id="JAPZBQ010000005">
    <property type="protein sequence ID" value="KAJ5329326.1"/>
    <property type="molecule type" value="Genomic_DNA"/>
</dbReference>
<dbReference type="GO" id="GO:0016559">
    <property type="term" value="P:peroxisome fission"/>
    <property type="evidence" value="ECO:0007669"/>
    <property type="project" value="TreeGrafter"/>
</dbReference>
<dbReference type="InterPro" id="IPR020850">
    <property type="entry name" value="GED_dom"/>
</dbReference>
<sequence>MVVVVLRLPVNFFFHSHFPSPSSTILLGHLEHLPPALIEVQFVSSYSTSPVCDSLSMVTTAVMAPKEPASAGNSLADPTLLRKIDELYACGVGEYVDLPQLVVVGDQSSGKSSVLEGLTKVNFPRDSGLCTRFMTQIIFRRELRLSDRAISASIIPSAEIDPNEQQRMRSWRASGLQSLRPNEFMRTMSEVHEHMGLSIAEDDGRPTFSKSVLQLVIEGPNENHLTVIDVPGIFKNTTSGRTTKNDIELVRNMTLQCIANPLSIILAVVPANVDIATQEIIELARDIDPEELRTMKIITKPDLVDKGAEDKIVKLINEGNAKGQMGWLLVRNLSQKEMDDGNVNRDDAEMMFHETLPWYHVASENYGIEALKTRLQELHTMTVRREFPKVRNQITQRLNEAKEVLSALGDKRDKPEQQRRVLLQVVSAFQEITQLAISTNYGAHRIFDENQFVRLATLISTRNALFSDDIDSYGNTHAFGSKEGDSPHAPKTTSSRKYRESLDIGEILTEGELVEGSQQFTVFPWIKETYENARGFEIGTFNHNIVSTLMKKQTSKWPALSWGYISDIISYVHVFVQTVLQEVCKNRQICGRILSMLRENLIQSYTQAISMVDFLLAIEREGTPLTMNHYLNDSLEKCRQKRLQDEVSSKSLSGCQHGEVIRISDLAAQHHMSNVDHTVQDIHDILESYYRVSRKRFVDNICMQAVDHYLLTGPGAPMKLLSSTWVNDLTVEKLEQIAGEEAGTKSKRRQLQMRIEKLEAGRKVVLL</sequence>
<accession>A0A9W9Q953</accession>
<gene>
    <name evidence="6" type="ORF">N7452_009716</name>
</gene>
<dbReference type="SUPFAM" id="SSF52540">
    <property type="entry name" value="P-loop containing nucleoside triphosphate hydrolases"/>
    <property type="match status" value="1"/>
</dbReference>